<dbReference type="OrthoDB" id="20368at2759"/>
<feature type="coiled-coil region" evidence="2">
    <location>
        <begin position="72"/>
        <end position="160"/>
    </location>
</feature>
<dbReference type="Proteomes" id="UP000218231">
    <property type="component" value="Unassembled WGS sequence"/>
</dbReference>
<keyword evidence="7" id="KW-1185">Reference proteome</keyword>
<proteinExistence type="inferred from homology"/>
<dbReference type="GO" id="GO:0030674">
    <property type="term" value="F:protein-macromolecule adaptor activity"/>
    <property type="evidence" value="ECO:0007669"/>
    <property type="project" value="TreeGrafter"/>
</dbReference>
<evidence type="ECO:0000313" key="7">
    <source>
        <dbReference type="Proteomes" id="UP000218231"/>
    </source>
</evidence>
<dbReference type="GO" id="GO:0000407">
    <property type="term" value="C:phagophore assembly site"/>
    <property type="evidence" value="ECO:0007669"/>
    <property type="project" value="TreeGrafter"/>
</dbReference>
<sequence length="385" mass="43428">MSSPTSSAFICLNCQGALKLDPSLVNRKHDRESNSRKSPSETEIAESLSGQSRNLLRLICDAEVPSDAPICKECSEALLSGMDSQLKSLEEECVAHLQLIEDLKKQFSDANISAHQQTLYDLQRQDKDMESQLAALLREEKEVDDEIINKRNRLENIQEEEKKLWADFRDNHSEILKTDEEMKSIEAQIRYADAQHSRLAALNALDLCFHIWVDMDTPAIAEINGFRLGRLPDRLVDWTEINAAWGQCVLLLEVLMERMGFKQDTYILVAMGSHSSIKVKKHTGEITICPLHGSGSWNPFGNNNVDSGIVAFLQCLEILQTALRAADPKFEPAYAIRKDRLVQNGMEFSVKMMLNGEERWTKAMKLLLSNLKLAVARVSALRTPS</sequence>
<comment type="similarity">
    <text evidence="1">Belongs to the beclin family.</text>
</comment>
<evidence type="ECO:0000256" key="1">
    <source>
        <dbReference type="ARBA" id="ARBA00005965"/>
    </source>
</evidence>
<dbReference type="InterPro" id="IPR040455">
    <property type="entry name" value="Atg6_BARA"/>
</dbReference>
<dbReference type="InterPro" id="IPR038274">
    <property type="entry name" value="Atg6/Beclin_C_sf"/>
</dbReference>
<dbReference type="InterPro" id="IPR007243">
    <property type="entry name" value="Atg6/Beclin"/>
</dbReference>
<protein>
    <recommendedName>
        <fullName evidence="8">Atg6 BARA domain-containing protein</fullName>
    </recommendedName>
</protein>
<keyword evidence="2" id="KW-0175">Coiled coil</keyword>
<dbReference type="GO" id="GO:0000045">
    <property type="term" value="P:autophagosome assembly"/>
    <property type="evidence" value="ECO:0007669"/>
    <property type="project" value="TreeGrafter"/>
</dbReference>
<dbReference type="PANTHER" id="PTHR12768:SF4">
    <property type="entry name" value="BECLIN-1"/>
    <property type="match status" value="1"/>
</dbReference>
<dbReference type="GO" id="GO:0034272">
    <property type="term" value="C:phosphatidylinositol 3-kinase complex, class III, type II"/>
    <property type="evidence" value="ECO:0007669"/>
    <property type="project" value="TreeGrafter"/>
</dbReference>
<dbReference type="Pfam" id="PF04111">
    <property type="entry name" value="APG6"/>
    <property type="match status" value="1"/>
</dbReference>
<evidence type="ECO:0008006" key="8">
    <source>
        <dbReference type="Google" id="ProtNLM"/>
    </source>
</evidence>
<name>A0A2A2LKB3_9BILA</name>
<organism evidence="6 7">
    <name type="scientific">Diploscapter pachys</name>
    <dbReference type="NCBI Taxonomy" id="2018661"/>
    <lineage>
        <taxon>Eukaryota</taxon>
        <taxon>Metazoa</taxon>
        <taxon>Ecdysozoa</taxon>
        <taxon>Nematoda</taxon>
        <taxon>Chromadorea</taxon>
        <taxon>Rhabditida</taxon>
        <taxon>Rhabditina</taxon>
        <taxon>Rhabditomorpha</taxon>
        <taxon>Rhabditoidea</taxon>
        <taxon>Rhabditidae</taxon>
        <taxon>Diploscapter</taxon>
    </lineage>
</organism>
<dbReference type="EMBL" id="LIAE01006663">
    <property type="protein sequence ID" value="PAV86467.1"/>
    <property type="molecule type" value="Genomic_DNA"/>
</dbReference>
<dbReference type="GO" id="GO:0043548">
    <property type="term" value="F:phosphatidylinositol 3-kinase binding"/>
    <property type="evidence" value="ECO:0007669"/>
    <property type="project" value="TreeGrafter"/>
</dbReference>
<evidence type="ECO:0000256" key="3">
    <source>
        <dbReference type="SAM" id="MobiDB-lite"/>
    </source>
</evidence>
<evidence type="ECO:0000313" key="6">
    <source>
        <dbReference type="EMBL" id="PAV86467.1"/>
    </source>
</evidence>
<dbReference type="Gene3D" id="1.10.418.40">
    <property type="entry name" value="Autophagy protein 6/Beclin 1"/>
    <property type="match status" value="1"/>
</dbReference>
<reference evidence="6 7" key="1">
    <citation type="journal article" date="2017" name="Curr. Biol.">
        <title>Genome architecture and evolution of a unichromosomal asexual nematode.</title>
        <authorList>
            <person name="Fradin H."/>
            <person name="Zegar C."/>
            <person name="Gutwein M."/>
            <person name="Lucas J."/>
            <person name="Kovtun M."/>
            <person name="Corcoran D."/>
            <person name="Baugh L.R."/>
            <person name="Kiontke K."/>
            <person name="Gunsalus K."/>
            <person name="Fitch D.H."/>
            <person name="Piano F."/>
        </authorList>
    </citation>
    <scope>NUCLEOTIDE SEQUENCE [LARGE SCALE GENOMIC DNA]</scope>
    <source>
        <strain evidence="6">PF1309</strain>
    </source>
</reference>
<feature type="domain" description="Atg6/beclin coiled-coil" evidence="5">
    <location>
        <begin position="69"/>
        <end position="195"/>
    </location>
</feature>
<dbReference type="InterPro" id="IPR041691">
    <property type="entry name" value="Atg6/beclin_CC"/>
</dbReference>
<comment type="caution">
    <text evidence="6">The sequence shown here is derived from an EMBL/GenBank/DDBJ whole genome shotgun (WGS) entry which is preliminary data.</text>
</comment>
<dbReference type="GO" id="GO:0006995">
    <property type="term" value="P:cellular response to nitrogen starvation"/>
    <property type="evidence" value="ECO:0007669"/>
    <property type="project" value="TreeGrafter"/>
</dbReference>
<feature type="compositionally biased region" description="Basic and acidic residues" evidence="3">
    <location>
        <begin position="27"/>
        <end position="40"/>
    </location>
</feature>
<feature type="region of interest" description="Disordered" evidence="3">
    <location>
        <begin position="25"/>
        <end position="48"/>
    </location>
</feature>
<evidence type="ECO:0000259" key="5">
    <source>
        <dbReference type="Pfam" id="PF17675"/>
    </source>
</evidence>
<gene>
    <name evidence="6" type="ORF">WR25_15034</name>
</gene>
<dbReference type="AlphaFoldDB" id="A0A2A2LKB3"/>
<evidence type="ECO:0000259" key="4">
    <source>
        <dbReference type="Pfam" id="PF04111"/>
    </source>
</evidence>
<dbReference type="GO" id="GO:0045324">
    <property type="term" value="P:late endosome to vacuole transport"/>
    <property type="evidence" value="ECO:0007669"/>
    <property type="project" value="TreeGrafter"/>
</dbReference>
<dbReference type="PANTHER" id="PTHR12768">
    <property type="entry name" value="BECLIN 1"/>
    <property type="match status" value="1"/>
</dbReference>
<dbReference type="Pfam" id="PF17675">
    <property type="entry name" value="APG6_N"/>
    <property type="match status" value="1"/>
</dbReference>
<evidence type="ECO:0000256" key="2">
    <source>
        <dbReference type="SAM" id="Coils"/>
    </source>
</evidence>
<dbReference type="GO" id="GO:0000423">
    <property type="term" value="P:mitophagy"/>
    <property type="evidence" value="ECO:0007669"/>
    <property type="project" value="TreeGrafter"/>
</dbReference>
<feature type="domain" description="Atg6 BARA" evidence="4">
    <location>
        <begin position="200"/>
        <end position="379"/>
    </location>
</feature>
<accession>A0A2A2LKB3</accession>
<dbReference type="GO" id="GO:0034271">
    <property type="term" value="C:phosphatidylinositol 3-kinase complex, class III, type I"/>
    <property type="evidence" value="ECO:0007669"/>
    <property type="project" value="TreeGrafter"/>
</dbReference>
<dbReference type="STRING" id="2018661.A0A2A2LKB3"/>